<dbReference type="AlphaFoldDB" id="A0A2A7S8W4"/>
<evidence type="ECO:0000256" key="1">
    <source>
        <dbReference type="SAM" id="MobiDB-lite"/>
    </source>
</evidence>
<name>A0A2A7S8W4_BURGA</name>
<accession>A0A2A7S8W4</accession>
<dbReference type="EMBL" id="PDDY01000004">
    <property type="protein sequence ID" value="PEH39883.1"/>
    <property type="molecule type" value="Genomic_DNA"/>
</dbReference>
<organism evidence="2 3">
    <name type="scientific">Burkholderia gladioli</name>
    <name type="common">Pseudomonas marginata</name>
    <name type="synonym">Phytomonas marginata</name>
    <dbReference type="NCBI Taxonomy" id="28095"/>
    <lineage>
        <taxon>Bacteria</taxon>
        <taxon>Pseudomonadati</taxon>
        <taxon>Pseudomonadota</taxon>
        <taxon>Betaproteobacteria</taxon>
        <taxon>Burkholderiales</taxon>
        <taxon>Burkholderiaceae</taxon>
        <taxon>Burkholderia</taxon>
    </lineage>
</organism>
<reference evidence="3" key="1">
    <citation type="submission" date="2017-09" db="EMBL/GenBank/DDBJ databases">
        <title>FDA dAtabase for Regulatory Grade micrObial Sequences (FDA-ARGOS): Supporting development and validation of Infectious Disease Dx tests.</title>
        <authorList>
            <person name="Minogue T."/>
            <person name="Wolcott M."/>
            <person name="Wasieloski L."/>
            <person name="Aguilar W."/>
            <person name="Moore D."/>
            <person name="Tallon L."/>
            <person name="Sadzewicz L."/>
            <person name="Ott S."/>
            <person name="Zhao X."/>
            <person name="Nagaraj S."/>
            <person name="Vavikolanu K."/>
            <person name="Aluvathingal J."/>
            <person name="Nadendla S."/>
            <person name="Sichtig H."/>
        </authorList>
    </citation>
    <scope>NUCLEOTIDE SEQUENCE [LARGE SCALE GENOMIC DNA]</scope>
    <source>
        <strain evidence="3">FDAARGOS_390</strain>
    </source>
</reference>
<evidence type="ECO:0000313" key="2">
    <source>
        <dbReference type="EMBL" id="PEH39883.1"/>
    </source>
</evidence>
<comment type="caution">
    <text evidence="2">The sequence shown here is derived from an EMBL/GenBank/DDBJ whole genome shotgun (WGS) entry which is preliminary data.</text>
</comment>
<dbReference type="RefSeq" id="WP_096749855.1">
    <property type="nucleotide sequence ID" value="NZ_CADEPO010000036.1"/>
</dbReference>
<proteinExistence type="predicted"/>
<feature type="region of interest" description="Disordered" evidence="1">
    <location>
        <begin position="152"/>
        <end position="178"/>
    </location>
</feature>
<dbReference type="Proteomes" id="UP000220629">
    <property type="component" value="Unassembled WGS sequence"/>
</dbReference>
<sequence length="178" mass="19186">MRNVAAVNRWVGLAGLALCILLAVLSLPGWWYLRHHWVPDDAIVRSRVLRPGLQLYVVRREGGGAPVPVLYDYYLTGRLIDRGTLGALMDRRAPFLVADSDQADIIMDGEDALCVSLSGHVFGFANKVALDLGGTRRAIAIAIVASPPGVSRQALTRPNGQDVKEEGGEGASVCKMQP</sequence>
<gene>
    <name evidence="2" type="ORF">CRM94_37245</name>
</gene>
<evidence type="ECO:0000313" key="3">
    <source>
        <dbReference type="Proteomes" id="UP000220629"/>
    </source>
</evidence>
<protein>
    <submittedName>
        <fullName evidence="2">Uncharacterized protein</fullName>
    </submittedName>
</protein>